<dbReference type="CDD" id="cd09917">
    <property type="entry name" value="F-box_SF"/>
    <property type="match status" value="1"/>
</dbReference>
<evidence type="ECO:0000313" key="2">
    <source>
        <dbReference type="EMBL" id="KAK6498702.1"/>
    </source>
</evidence>
<name>A0AAV9VYZ9_9PEZI</name>
<dbReference type="AlphaFoldDB" id="A0AAV9VYZ9"/>
<accession>A0AAV9VYZ9</accession>
<evidence type="ECO:0000313" key="3">
    <source>
        <dbReference type="Proteomes" id="UP001370758"/>
    </source>
</evidence>
<feature type="domain" description="F-box" evidence="1">
    <location>
        <begin position="6"/>
        <end position="37"/>
    </location>
</feature>
<dbReference type="Proteomes" id="UP001370758">
    <property type="component" value="Unassembled WGS sequence"/>
</dbReference>
<dbReference type="InterPro" id="IPR001810">
    <property type="entry name" value="F-box_dom"/>
</dbReference>
<evidence type="ECO:0000259" key="1">
    <source>
        <dbReference type="PROSITE" id="PS50181"/>
    </source>
</evidence>
<protein>
    <recommendedName>
        <fullName evidence="1">F-box domain-containing protein</fullName>
    </recommendedName>
</protein>
<organism evidence="2 3">
    <name type="scientific">Arthrobotrys musiformis</name>
    <dbReference type="NCBI Taxonomy" id="47236"/>
    <lineage>
        <taxon>Eukaryota</taxon>
        <taxon>Fungi</taxon>
        <taxon>Dikarya</taxon>
        <taxon>Ascomycota</taxon>
        <taxon>Pezizomycotina</taxon>
        <taxon>Orbiliomycetes</taxon>
        <taxon>Orbiliales</taxon>
        <taxon>Orbiliaceae</taxon>
        <taxon>Arthrobotrys</taxon>
    </lineage>
</organism>
<proteinExistence type="predicted"/>
<reference evidence="2 3" key="1">
    <citation type="submission" date="2023-08" db="EMBL/GenBank/DDBJ databases">
        <authorList>
            <person name="Palmer J.M."/>
        </authorList>
    </citation>
    <scope>NUCLEOTIDE SEQUENCE [LARGE SCALE GENOMIC DNA]</scope>
    <source>
        <strain evidence="2 3">TWF481</strain>
    </source>
</reference>
<gene>
    <name evidence="2" type="ORF">TWF481_011280</name>
</gene>
<sequence length="584" mass="67000">MPSKPNINLSTLPYDLIYDICTYLSNDDIHSLRLVSKSTSSNIPPSRLEELTSQRTIFRHPREVARLNRLASLPIEKRAKIRHVILDLADPYVVPISSHEFDGLVVGYDDAVRERLVEFYKGYRSRKPLGVGGRYVRGVKRLAEGFFRSAGVIGGNTSDEAGREEVDPAATGGLSFTARSEIYSMFTESFTSNVDSSQLLKFRKAREKQDGGFDFFKVLIAAFEMLPNLSIISFKNRSRKEQNRDYVSTVWKAFNPSLAKFVKENPGLEGLPWHEWFQNCPDNSYGFTLAHAYPGVLFCAAHAKRQISEVRMDGFGWNRGVDSVPLWKFGRWYQAAGGLSFRPCVPREPHDTADMDAFRYTYKNLTRLEICVALDWTAEYTHEKEVSELFMTVIRNAQVLVITRLLDVRTEACKPSFVFPQMAVLPNLRTLELTKAGVTMKALAEFLMANKKSLKEVSCVLTVRHVVKREHMISFLMKVREQMDLKIFTMDFLTNKLPAKECHLAVDIRGGWRDDTARHGKYKVGTKCERGRFWWWYSARDRELLPRSSWETKTSWEDFVEGVEEVTTGYACREHWNGGIKDHD</sequence>
<dbReference type="EMBL" id="JAVHJL010000008">
    <property type="protein sequence ID" value="KAK6498702.1"/>
    <property type="molecule type" value="Genomic_DNA"/>
</dbReference>
<dbReference type="PROSITE" id="PS50181">
    <property type="entry name" value="FBOX"/>
    <property type="match status" value="1"/>
</dbReference>
<keyword evidence="3" id="KW-1185">Reference proteome</keyword>
<comment type="caution">
    <text evidence="2">The sequence shown here is derived from an EMBL/GenBank/DDBJ whole genome shotgun (WGS) entry which is preliminary data.</text>
</comment>